<organism evidence="1 2">
    <name type="scientific">Eubacterium limosum</name>
    <dbReference type="NCBI Taxonomy" id="1736"/>
    <lineage>
        <taxon>Bacteria</taxon>
        <taxon>Bacillati</taxon>
        <taxon>Bacillota</taxon>
        <taxon>Clostridia</taxon>
        <taxon>Eubacteriales</taxon>
        <taxon>Eubacteriaceae</taxon>
        <taxon>Eubacterium</taxon>
    </lineage>
</organism>
<name>A0ABT5UK20_EUBLI</name>
<reference evidence="1 2" key="1">
    <citation type="submission" date="2023-02" db="EMBL/GenBank/DDBJ databases">
        <title>Comparative genome analysis of Eubacterium limosum species.</title>
        <authorList>
            <person name="Bak J.E."/>
        </authorList>
    </citation>
    <scope>NUCLEOTIDE SEQUENCE [LARGE SCALE GENOMIC DNA]</scope>
    <source>
        <strain evidence="1 2">KGMB01548</strain>
    </source>
</reference>
<accession>A0ABT5UK20</accession>
<comment type="caution">
    <text evidence="1">The sequence shown here is derived from an EMBL/GenBank/DDBJ whole genome shotgun (WGS) entry which is preliminary data.</text>
</comment>
<dbReference type="EMBL" id="JAQSVD010000001">
    <property type="protein sequence ID" value="MDE1469260.1"/>
    <property type="molecule type" value="Genomic_DNA"/>
</dbReference>
<protein>
    <submittedName>
        <fullName evidence="1">Uncharacterized protein</fullName>
    </submittedName>
</protein>
<sequence>MEVRLLGFLPYEFEDKTGKKVIGGNLYVMYTPDNENCVGAMTAKIGLNEKLLHAHDYAALVGTHIMVSFNMNGKPVGIMPMESKEKK</sequence>
<gene>
    <name evidence="1" type="ORF">PTZ04_03200</name>
</gene>
<keyword evidence="2" id="KW-1185">Reference proteome</keyword>
<dbReference type="Proteomes" id="UP001215087">
    <property type="component" value="Unassembled WGS sequence"/>
</dbReference>
<dbReference type="RefSeq" id="WP_227206993.1">
    <property type="nucleotide sequence ID" value="NZ_JAJCLO010000006.1"/>
</dbReference>
<evidence type="ECO:0000313" key="2">
    <source>
        <dbReference type="Proteomes" id="UP001215087"/>
    </source>
</evidence>
<proteinExistence type="predicted"/>
<evidence type="ECO:0000313" key="1">
    <source>
        <dbReference type="EMBL" id="MDE1469260.1"/>
    </source>
</evidence>